<dbReference type="AlphaFoldDB" id="A0A833R2P3"/>
<reference evidence="6" key="1">
    <citation type="submission" date="2020-01" db="EMBL/GenBank/DDBJ databases">
        <title>Genome sequence of Kobresia littledalei, the first chromosome-level genome in the family Cyperaceae.</title>
        <authorList>
            <person name="Qu G."/>
        </authorList>
    </citation>
    <scope>NUCLEOTIDE SEQUENCE</scope>
    <source>
        <strain evidence="6">C.B.Clarke</strain>
        <tissue evidence="6">Leaf</tissue>
    </source>
</reference>
<evidence type="ECO:0000259" key="5">
    <source>
        <dbReference type="Pfam" id="PF16135"/>
    </source>
</evidence>
<keyword evidence="7" id="KW-1185">Reference proteome</keyword>
<comment type="similarity">
    <text evidence="2 4">Belongs to the Ninja family.</text>
</comment>
<dbReference type="Pfam" id="PF16135">
    <property type="entry name" value="TDBD"/>
    <property type="match status" value="1"/>
</dbReference>
<dbReference type="PANTHER" id="PTHR31413:SF15">
    <property type="entry name" value="NINJA-FAMILY PROTEIN"/>
    <property type="match status" value="1"/>
</dbReference>
<proteinExistence type="inferred from homology"/>
<evidence type="ECO:0000256" key="2">
    <source>
        <dbReference type="ARBA" id="ARBA00006081"/>
    </source>
</evidence>
<evidence type="ECO:0000313" key="7">
    <source>
        <dbReference type="Proteomes" id="UP000623129"/>
    </source>
</evidence>
<comment type="subcellular location">
    <subcellularLocation>
        <location evidence="1 4">Nucleus</location>
    </subcellularLocation>
</comment>
<feature type="domain" description="Tify" evidence="5">
    <location>
        <begin position="195"/>
        <end position="227"/>
    </location>
</feature>
<dbReference type="InterPro" id="IPR032308">
    <property type="entry name" value="TDBD"/>
</dbReference>
<gene>
    <name evidence="6" type="ORF">FCM35_KLT17992</name>
</gene>
<organism evidence="6 7">
    <name type="scientific">Carex littledalei</name>
    <dbReference type="NCBI Taxonomy" id="544730"/>
    <lineage>
        <taxon>Eukaryota</taxon>
        <taxon>Viridiplantae</taxon>
        <taxon>Streptophyta</taxon>
        <taxon>Embryophyta</taxon>
        <taxon>Tracheophyta</taxon>
        <taxon>Spermatophyta</taxon>
        <taxon>Magnoliopsida</taxon>
        <taxon>Liliopsida</taxon>
        <taxon>Poales</taxon>
        <taxon>Cyperaceae</taxon>
        <taxon>Cyperoideae</taxon>
        <taxon>Cariceae</taxon>
        <taxon>Carex</taxon>
        <taxon>Carex subgen. Euthyceras</taxon>
    </lineage>
</organism>
<dbReference type="PANTHER" id="PTHR31413">
    <property type="entry name" value="AFP HOMOLOG 2"/>
    <property type="match status" value="1"/>
</dbReference>
<dbReference type="OrthoDB" id="667358at2759"/>
<protein>
    <recommendedName>
        <fullName evidence="4">Ninja-family protein</fullName>
    </recommendedName>
    <alternativeName>
        <fullName evidence="4">ABI-binding protein</fullName>
    </alternativeName>
</protein>
<evidence type="ECO:0000256" key="3">
    <source>
        <dbReference type="ARBA" id="ARBA00023242"/>
    </source>
</evidence>
<sequence>MAPGRAMRRIRVPDLNKSEADADLDLTLSLSVGGSSKKRAVVPEPVPETGTYIAKLRSFELVHNHNPSTGGKNSAMLGSGAPAFGPFHAKMEEVSAGAGSSSAVLSEESRSVQGSNTLCKTKSNLCPAAVRASLEQHQLTPNPSIHSFPSCTNTNNTNENISTISHLPCVTVRDSGLGTHSIRGFISQVSIAADVTIVCACHWHCFSPSGFVEHAGLTNVENPLRQIVVLPP</sequence>
<accession>A0A833R2P3</accession>
<dbReference type="GO" id="GO:0007165">
    <property type="term" value="P:signal transduction"/>
    <property type="evidence" value="ECO:0007669"/>
    <property type="project" value="InterPro"/>
</dbReference>
<comment type="caution">
    <text evidence="6">The sequence shown here is derived from an EMBL/GenBank/DDBJ whole genome shotgun (WGS) entry which is preliminary data.</text>
</comment>
<comment type="function">
    <text evidence="4">Acts as a negative regulator of abscisic acid (ABA) response.</text>
</comment>
<dbReference type="EMBL" id="SWLB01000006">
    <property type="protein sequence ID" value="KAF3337405.1"/>
    <property type="molecule type" value="Genomic_DNA"/>
</dbReference>
<dbReference type="InterPro" id="IPR031307">
    <property type="entry name" value="Ninja_fam"/>
</dbReference>
<dbReference type="Proteomes" id="UP000623129">
    <property type="component" value="Unassembled WGS sequence"/>
</dbReference>
<evidence type="ECO:0000256" key="4">
    <source>
        <dbReference type="RuleBase" id="RU369029"/>
    </source>
</evidence>
<dbReference type="GO" id="GO:0005634">
    <property type="term" value="C:nucleus"/>
    <property type="evidence" value="ECO:0007669"/>
    <property type="project" value="UniProtKB-SubCell"/>
</dbReference>
<dbReference type="GO" id="GO:0045892">
    <property type="term" value="P:negative regulation of DNA-templated transcription"/>
    <property type="evidence" value="ECO:0007669"/>
    <property type="project" value="TreeGrafter"/>
</dbReference>
<name>A0A833R2P3_9POAL</name>
<keyword evidence="3 4" id="KW-0539">Nucleus</keyword>
<evidence type="ECO:0000256" key="1">
    <source>
        <dbReference type="ARBA" id="ARBA00004123"/>
    </source>
</evidence>
<evidence type="ECO:0000313" key="6">
    <source>
        <dbReference type="EMBL" id="KAF3337405.1"/>
    </source>
</evidence>